<dbReference type="Pfam" id="PF07942">
    <property type="entry name" value="CARME"/>
    <property type="match status" value="1"/>
</dbReference>
<dbReference type="GO" id="GO:0032259">
    <property type="term" value="P:methylation"/>
    <property type="evidence" value="ECO:0007669"/>
    <property type="project" value="UniProtKB-KW"/>
</dbReference>
<dbReference type="PANTHER" id="PTHR12303">
    <property type="entry name" value="CARNOSINE N-METHYLTRANSFERASE"/>
    <property type="match status" value="1"/>
</dbReference>
<reference evidence="7" key="1">
    <citation type="journal article" date="2012" name="Proc. Natl. Acad. Sci. U.S.A.">
        <title>Antigenic diversity is generated by distinct evolutionary mechanisms in African trypanosome species.</title>
        <authorList>
            <person name="Jackson A.P."/>
            <person name="Berry A."/>
            <person name="Aslett M."/>
            <person name="Allison H.C."/>
            <person name="Burton P."/>
            <person name="Vavrova-Anderson J."/>
            <person name="Brown R."/>
            <person name="Browne H."/>
            <person name="Corton N."/>
            <person name="Hauser H."/>
            <person name="Gamble J."/>
            <person name="Gilderthorp R."/>
            <person name="Marcello L."/>
            <person name="McQuillan J."/>
            <person name="Otto T.D."/>
            <person name="Quail M.A."/>
            <person name="Sanders M.J."/>
            <person name="van Tonder A."/>
            <person name="Ginger M.L."/>
            <person name="Field M.C."/>
            <person name="Barry J.D."/>
            <person name="Hertz-Fowler C."/>
            <person name="Berriman M."/>
        </authorList>
    </citation>
    <scope>NUCLEOTIDE SEQUENCE</scope>
    <source>
        <strain evidence="7">Y486</strain>
    </source>
</reference>
<dbReference type="Gene3D" id="3.40.50.150">
    <property type="entry name" value="Vaccinia Virus protein VP39"/>
    <property type="match status" value="1"/>
</dbReference>
<dbReference type="InterPro" id="IPR012901">
    <property type="entry name" value="CARME"/>
</dbReference>
<proteinExistence type="inferred from homology"/>
<feature type="region of interest" description="Disordered" evidence="6">
    <location>
        <begin position="1"/>
        <end position="48"/>
    </location>
</feature>
<evidence type="ECO:0000256" key="2">
    <source>
        <dbReference type="ARBA" id="ARBA00012003"/>
    </source>
</evidence>
<evidence type="ECO:0000256" key="4">
    <source>
        <dbReference type="ARBA" id="ARBA00022679"/>
    </source>
</evidence>
<organism evidence="7">
    <name type="scientific">Trypanosoma vivax (strain Y486)</name>
    <dbReference type="NCBI Taxonomy" id="1055687"/>
    <lineage>
        <taxon>Eukaryota</taxon>
        <taxon>Discoba</taxon>
        <taxon>Euglenozoa</taxon>
        <taxon>Kinetoplastea</taxon>
        <taxon>Metakinetoplastina</taxon>
        <taxon>Trypanosomatida</taxon>
        <taxon>Trypanosomatidae</taxon>
        <taxon>Trypanosoma</taxon>
        <taxon>Duttonella</taxon>
    </lineage>
</organism>
<sequence length="451" mass="50875">MPTEERQNSGPPPPYPLGALPQPPPLNTVDSSDTPSSTTTSDENDMREDHISFMRTVKAFRSYRKHAMLVRETRLRNFKKFHKQYQRALCIDVDAMFVRYQDCIEANSSFLETICSTSDELFYTYWPNGTSVRQDEVPPPTPLDVDKVFSTLRQFVRDWSVEGAEERNSVYVPILNTLEGYFPDRLGRANVKVLVPGAGLCRLTLELALRGFAAQANEFSYHMLIAGHYVQNHVLSSGQHVVYPYVDNTCNLVNREDQFAQVLVPDLCASEAVVELSDVQQLPFGELSMVAGDFTEVYAKPEQQRSWNAVVTCFFIDTAHNIVEYMHILYNLLVPGGLWVNCGPLLYHFADSADDVSIELSLGEVLMVAQRFGFVILEAPKFIDTTYTSNHRSMKRLVYRCAFFVLQRPLEDGDSAKQLCVHGDGWAGAKNPACFKFALDEGGDDRMEGAK</sequence>
<dbReference type="PANTHER" id="PTHR12303:SF6">
    <property type="entry name" value="CARNOSINE N-METHYLTRANSFERASE"/>
    <property type="match status" value="1"/>
</dbReference>
<accession>G0TUL4</accession>
<evidence type="ECO:0000313" key="7">
    <source>
        <dbReference type="EMBL" id="CCC47649.1"/>
    </source>
</evidence>
<feature type="compositionally biased region" description="Low complexity" evidence="6">
    <location>
        <begin position="28"/>
        <end position="41"/>
    </location>
</feature>
<dbReference type="SUPFAM" id="SSF53335">
    <property type="entry name" value="S-adenosyl-L-methionine-dependent methyltransferases"/>
    <property type="match status" value="1"/>
</dbReference>
<dbReference type="VEuPathDB" id="TriTrypDB:TvY486_0403150"/>
<comment type="similarity">
    <text evidence="1">Belongs to the carnosine N-methyltransferase family.</text>
</comment>
<keyword evidence="4" id="KW-0808">Transferase</keyword>
<dbReference type="EC" id="2.1.1.22" evidence="2"/>
<name>G0TUL4_TRYVY</name>
<feature type="compositionally biased region" description="Pro residues" evidence="6">
    <location>
        <begin position="10"/>
        <end position="26"/>
    </location>
</feature>
<dbReference type="InterPro" id="IPR029063">
    <property type="entry name" value="SAM-dependent_MTases_sf"/>
</dbReference>
<evidence type="ECO:0000256" key="1">
    <source>
        <dbReference type="ARBA" id="ARBA00010086"/>
    </source>
</evidence>
<dbReference type="GO" id="GO:0030735">
    <property type="term" value="F:carnosine N-methyltransferase activity"/>
    <property type="evidence" value="ECO:0007669"/>
    <property type="project" value="UniProtKB-EC"/>
</dbReference>
<evidence type="ECO:0000256" key="5">
    <source>
        <dbReference type="ARBA" id="ARBA00022691"/>
    </source>
</evidence>
<protein>
    <recommendedName>
        <fullName evidence="2">carnosine N-methyltransferase</fullName>
        <ecNumber evidence="2">2.1.1.22</ecNumber>
    </recommendedName>
</protein>
<dbReference type="SMART" id="SM01296">
    <property type="entry name" value="N2227"/>
    <property type="match status" value="1"/>
</dbReference>
<evidence type="ECO:0000256" key="3">
    <source>
        <dbReference type="ARBA" id="ARBA00022603"/>
    </source>
</evidence>
<gene>
    <name evidence="7" type="ORF">TVY486_0403150</name>
</gene>
<dbReference type="EMBL" id="HE573020">
    <property type="protein sequence ID" value="CCC47649.1"/>
    <property type="molecule type" value="Genomic_DNA"/>
</dbReference>
<keyword evidence="5" id="KW-0949">S-adenosyl-L-methionine</keyword>
<evidence type="ECO:0000256" key="6">
    <source>
        <dbReference type="SAM" id="MobiDB-lite"/>
    </source>
</evidence>
<dbReference type="AlphaFoldDB" id="G0TUL4"/>
<keyword evidence="3" id="KW-0489">Methyltransferase</keyword>